<evidence type="ECO:0000256" key="5">
    <source>
        <dbReference type="SAM" id="MobiDB-lite"/>
    </source>
</evidence>
<evidence type="ECO:0000256" key="1">
    <source>
        <dbReference type="ARBA" id="ARBA00004141"/>
    </source>
</evidence>
<keyword evidence="2 6" id="KW-0812">Transmembrane</keyword>
<dbReference type="OrthoDB" id="9836210at2759"/>
<feature type="transmembrane region" description="Helical" evidence="6">
    <location>
        <begin position="53"/>
        <end position="74"/>
    </location>
</feature>
<accession>A0A653DPU3</accession>
<dbReference type="InterPro" id="IPR018499">
    <property type="entry name" value="Tetraspanin/Peripherin"/>
</dbReference>
<evidence type="ECO:0000313" key="8">
    <source>
        <dbReference type="Proteomes" id="UP000410492"/>
    </source>
</evidence>
<dbReference type="Proteomes" id="UP000410492">
    <property type="component" value="Unassembled WGS sequence"/>
</dbReference>
<feature type="transmembrane region" description="Helical" evidence="6">
    <location>
        <begin position="103"/>
        <end position="124"/>
    </location>
</feature>
<organism evidence="7 8">
    <name type="scientific">Callosobruchus maculatus</name>
    <name type="common">Southern cowpea weevil</name>
    <name type="synonym">Pulse bruchid</name>
    <dbReference type="NCBI Taxonomy" id="64391"/>
    <lineage>
        <taxon>Eukaryota</taxon>
        <taxon>Metazoa</taxon>
        <taxon>Ecdysozoa</taxon>
        <taxon>Arthropoda</taxon>
        <taxon>Hexapoda</taxon>
        <taxon>Insecta</taxon>
        <taxon>Pterygota</taxon>
        <taxon>Neoptera</taxon>
        <taxon>Endopterygota</taxon>
        <taxon>Coleoptera</taxon>
        <taxon>Polyphaga</taxon>
        <taxon>Cucujiformia</taxon>
        <taxon>Chrysomeloidea</taxon>
        <taxon>Chrysomelidae</taxon>
        <taxon>Bruchinae</taxon>
        <taxon>Bruchini</taxon>
        <taxon>Callosobruchus</taxon>
    </lineage>
</organism>
<comment type="subcellular location">
    <subcellularLocation>
        <location evidence="1">Membrane</location>
        <topology evidence="1">Multi-pass membrane protein</topology>
    </subcellularLocation>
</comment>
<feature type="transmembrane region" description="Helical" evidence="6">
    <location>
        <begin position="281"/>
        <end position="306"/>
    </location>
</feature>
<evidence type="ECO:0000256" key="6">
    <source>
        <dbReference type="SAM" id="Phobius"/>
    </source>
</evidence>
<feature type="region of interest" description="Disordered" evidence="5">
    <location>
        <begin position="336"/>
        <end position="377"/>
    </location>
</feature>
<feature type="compositionally biased region" description="Pro residues" evidence="5">
    <location>
        <begin position="367"/>
        <end position="377"/>
    </location>
</feature>
<name>A0A653DPU3_CALMS</name>
<evidence type="ECO:0008006" key="9">
    <source>
        <dbReference type="Google" id="ProtNLM"/>
    </source>
</evidence>
<dbReference type="InterPro" id="IPR008952">
    <property type="entry name" value="Tetraspanin_EC2_sf"/>
</dbReference>
<dbReference type="Pfam" id="PF00335">
    <property type="entry name" value="Tetraspanin"/>
    <property type="match status" value="1"/>
</dbReference>
<gene>
    <name evidence="7" type="ORF">CALMAC_LOCUS18790</name>
</gene>
<protein>
    <recommendedName>
        <fullName evidence="9">Tetraspanin</fullName>
    </recommendedName>
</protein>
<dbReference type="FunFam" id="1.10.1450.10:FF:000061">
    <property type="entry name" value="KRR1 small subunit processome component homolog-like protein"/>
    <property type="match status" value="1"/>
</dbReference>
<keyword evidence="3 6" id="KW-1133">Transmembrane helix</keyword>
<feature type="transmembrane region" description="Helical" evidence="6">
    <location>
        <begin position="136"/>
        <end position="159"/>
    </location>
</feature>
<keyword evidence="8" id="KW-1185">Reference proteome</keyword>
<keyword evidence="4 6" id="KW-0472">Membrane</keyword>
<dbReference type="Gene3D" id="1.10.1450.10">
    <property type="entry name" value="Tetraspanin"/>
    <property type="match status" value="1"/>
</dbReference>
<dbReference type="SUPFAM" id="SSF48652">
    <property type="entry name" value="Tetraspanin"/>
    <property type="match status" value="1"/>
</dbReference>
<evidence type="ECO:0000256" key="2">
    <source>
        <dbReference type="ARBA" id="ARBA00022692"/>
    </source>
</evidence>
<proteinExistence type="predicted"/>
<dbReference type="AlphaFoldDB" id="A0A653DPU3"/>
<dbReference type="EMBL" id="CAACVG010013154">
    <property type="protein sequence ID" value="VEN61358.1"/>
    <property type="molecule type" value="Genomic_DNA"/>
</dbReference>
<reference evidence="7 8" key="1">
    <citation type="submission" date="2019-01" db="EMBL/GenBank/DDBJ databases">
        <authorList>
            <person name="Sayadi A."/>
        </authorList>
    </citation>
    <scope>NUCLEOTIDE SEQUENCE [LARGE SCALE GENOMIC DNA]</scope>
</reference>
<dbReference type="GO" id="GO:0016020">
    <property type="term" value="C:membrane"/>
    <property type="evidence" value="ECO:0007669"/>
    <property type="project" value="UniProtKB-SubCell"/>
</dbReference>
<evidence type="ECO:0000313" key="7">
    <source>
        <dbReference type="EMBL" id="VEN61358.1"/>
    </source>
</evidence>
<evidence type="ECO:0000256" key="3">
    <source>
        <dbReference type="ARBA" id="ARBA00022989"/>
    </source>
</evidence>
<evidence type="ECO:0000256" key="4">
    <source>
        <dbReference type="ARBA" id="ARBA00023136"/>
    </source>
</evidence>
<sequence>MTIPTSKKESIEKKLRKSLLKKDAPPLVEMNNFPDNVKFGKPVLVVSYTSIKAITGITAILLTINIVYSLRLLYTAIKLRSNLGQFINMVASGDGDILPSTQAVPVFIFLVLNVAAAAVLMRLFNRTEDKKGNTILFVLLVVSLVMVIVTWSVIIYILVHAHKAREHLHDGITSAMKSYGNDSSSKRRIDRLQIELQCCGSKRYDEWYNITWIDKSLMKKGTVDHSDGNTPFSCCLMTSTFPCIHHNIEQTGKVYLYTPEQNLSISTVGCFSKLRDQEKAVGWNIVGNLFLYTMLQLGLIVCLRFLQTGHSVHWTFSGHTGEKYVIWLIGRYARNKKKDDKGDDLSDASKAQMATEEDSEERRVHQPPLPPVPAELR</sequence>